<dbReference type="PANTHER" id="PTHR34582">
    <property type="entry name" value="UPF0702 TRANSMEMBRANE PROTEIN YCAP"/>
    <property type="match status" value="1"/>
</dbReference>
<dbReference type="Pfam" id="PF04239">
    <property type="entry name" value="DUF421"/>
    <property type="match status" value="1"/>
</dbReference>
<dbReference type="Proteomes" id="UP000887222">
    <property type="component" value="Unassembled WGS sequence"/>
</dbReference>
<protein>
    <submittedName>
        <fullName evidence="9">DUF421 domain-containing protein</fullName>
    </submittedName>
</protein>
<comment type="caution">
    <text evidence="9">The sequence shown here is derived from an EMBL/GenBank/DDBJ whole genome shotgun (WGS) entry which is preliminary data.</text>
</comment>
<proteinExistence type="inferred from homology"/>
<evidence type="ECO:0000313" key="10">
    <source>
        <dbReference type="Proteomes" id="UP000887222"/>
    </source>
</evidence>
<comment type="subcellular location">
    <subcellularLocation>
        <location evidence="1">Cell membrane</location>
        <topology evidence="1">Multi-pass membrane protein</topology>
    </subcellularLocation>
</comment>
<organism evidence="9 10">
    <name type="scientific">Noviherbaspirillum aridicola</name>
    <dbReference type="NCBI Taxonomy" id="2849687"/>
    <lineage>
        <taxon>Bacteria</taxon>
        <taxon>Pseudomonadati</taxon>
        <taxon>Pseudomonadota</taxon>
        <taxon>Betaproteobacteria</taxon>
        <taxon>Burkholderiales</taxon>
        <taxon>Oxalobacteraceae</taxon>
        <taxon>Noviherbaspirillum</taxon>
    </lineage>
</organism>
<sequence>MDMLAQLDWKELFQLSLSPLEIIVRGTMIYWFLFVLFRFVIRRDVGSVGIADVLLLVIVADAAQNGMSGEYKSISDGMLLVSVLIGWNYLFDWLSYHSPFFRRLAEPRPLVLVRDGRILYRNMRRELITEDELWRRLRQNGVESLDQVRYACMETDGQISVIRRE</sequence>
<keyword evidence="4 7" id="KW-0812">Transmembrane</keyword>
<evidence type="ECO:0000259" key="8">
    <source>
        <dbReference type="Pfam" id="PF04239"/>
    </source>
</evidence>
<evidence type="ECO:0000256" key="7">
    <source>
        <dbReference type="SAM" id="Phobius"/>
    </source>
</evidence>
<keyword evidence="10" id="KW-1185">Reference proteome</keyword>
<dbReference type="EMBL" id="BPMK01000020">
    <property type="protein sequence ID" value="GIZ53768.1"/>
    <property type="molecule type" value="Genomic_DNA"/>
</dbReference>
<dbReference type="PANTHER" id="PTHR34582:SF6">
    <property type="entry name" value="UPF0702 TRANSMEMBRANE PROTEIN YCAP"/>
    <property type="match status" value="1"/>
</dbReference>
<feature type="transmembrane region" description="Helical" evidence="7">
    <location>
        <begin position="22"/>
        <end position="41"/>
    </location>
</feature>
<keyword evidence="3" id="KW-1003">Cell membrane</keyword>
<comment type="similarity">
    <text evidence="2">Belongs to the UPF0702 family.</text>
</comment>
<name>A0ABQ4Q988_9BURK</name>
<evidence type="ECO:0000256" key="3">
    <source>
        <dbReference type="ARBA" id="ARBA00022475"/>
    </source>
</evidence>
<reference evidence="9 10" key="1">
    <citation type="journal article" date="2022" name="Int. J. Syst. Evol. Microbiol.">
        <title>Noviherbaspirillum aridicola sp. nov., isolated from an arid soil in Pakistan.</title>
        <authorList>
            <person name="Khan I.U."/>
            <person name="Saqib M."/>
            <person name="Amin A."/>
            <person name="Hussain F."/>
            <person name="Li L."/>
            <person name="Liu Y.H."/>
            <person name="Fang B.Z."/>
            <person name="Ahmed I."/>
            <person name="Li W.J."/>
        </authorList>
    </citation>
    <scope>NUCLEOTIDE SEQUENCE [LARGE SCALE GENOMIC DNA]</scope>
    <source>
        <strain evidence="9 10">NCCP-691</strain>
    </source>
</reference>
<evidence type="ECO:0000256" key="5">
    <source>
        <dbReference type="ARBA" id="ARBA00022989"/>
    </source>
</evidence>
<evidence type="ECO:0000256" key="1">
    <source>
        <dbReference type="ARBA" id="ARBA00004651"/>
    </source>
</evidence>
<keyword evidence="6 7" id="KW-0472">Membrane</keyword>
<feature type="domain" description="YetF C-terminal" evidence="8">
    <location>
        <begin position="97"/>
        <end position="164"/>
    </location>
</feature>
<evidence type="ECO:0000256" key="6">
    <source>
        <dbReference type="ARBA" id="ARBA00023136"/>
    </source>
</evidence>
<evidence type="ECO:0000256" key="2">
    <source>
        <dbReference type="ARBA" id="ARBA00006448"/>
    </source>
</evidence>
<keyword evidence="5 7" id="KW-1133">Transmembrane helix</keyword>
<dbReference type="InterPro" id="IPR007353">
    <property type="entry name" value="DUF421"/>
</dbReference>
<gene>
    <name evidence="9" type="ORF">NCCP691_37820</name>
</gene>
<evidence type="ECO:0000256" key="4">
    <source>
        <dbReference type="ARBA" id="ARBA00022692"/>
    </source>
</evidence>
<accession>A0ABQ4Q988</accession>
<evidence type="ECO:0000313" key="9">
    <source>
        <dbReference type="EMBL" id="GIZ53768.1"/>
    </source>
</evidence>
<dbReference type="InterPro" id="IPR023090">
    <property type="entry name" value="UPF0702_alpha/beta_dom_sf"/>
</dbReference>
<dbReference type="Gene3D" id="3.30.240.20">
    <property type="entry name" value="bsu07140 like domains"/>
    <property type="match status" value="1"/>
</dbReference>